<dbReference type="Proteomes" id="UP000054007">
    <property type="component" value="Unassembled WGS sequence"/>
</dbReference>
<evidence type="ECO:0000256" key="1">
    <source>
        <dbReference type="ARBA" id="ARBA00023157"/>
    </source>
</evidence>
<dbReference type="PROSITE" id="PS00194">
    <property type="entry name" value="THIOREDOXIN_1"/>
    <property type="match status" value="1"/>
</dbReference>
<dbReference type="PRINTS" id="PR00421">
    <property type="entry name" value="THIOREDOXIN"/>
</dbReference>
<dbReference type="SUPFAM" id="SSF52833">
    <property type="entry name" value="Thioredoxin-like"/>
    <property type="match status" value="1"/>
</dbReference>
<keyword evidence="1" id="KW-1015">Disulfide bond</keyword>
<gene>
    <name evidence="3" type="ORF">CYLTODRAFT_336364</name>
</gene>
<dbReference type="InterPro" id="IPR017937">
    <property type="entry name" value="Thioredoxin_CS"/>
</dbReference>
<feature type="domain" description="Thioredoxin" evidence="2">
    <location>
        <begin position="1"/>
        <end position="108"/>
    </location>
</feature>
<feature type="non-terminal residue" evidence="3">
    <location>
        <position position="108"/>
    </location>
</feature>
<dbReference type="EMBL" id="KN880486">
    <property type="protein sequence ID" value="KIY69314.1"/>
    <property type="molecule type" value="Genomic_DNA"/>
</dbReference>
<keyword evidence="4" id="KW-1185">Reference proteome</keyword>
<dbReference type="Gene3D" id="3.40.30.10">
    <property type="entry name" value="Glutaredoxin"/>
    <property type="match status" value="1"/>
</dbReference>
<dbReference type="InterPro" id="IPR036249">
    <property type="entry name" value="Thioredoxin-like_sf"/>
</dbReference>
<dbReference type="STRING" id="1314674.A0A0D7BGV9"/>
<dbReference type="Pfam" id="PF00085">
    <property type="entry name" value="Thioredoxin"/>
    <property type="match status" value="1"/>
</dbReference>
<sequence>MSQPIEIASVDQWNTTLRTATAQGATVIVDFHAVWCGPCKAIAPTYSKLAATYPQAIFLRVDVDQQPKISAKYQVTAMPTFFAIKAGKQVDSTRGADIRGLTTMVVKH</sequence>
<dbReference type="OrthoDB" id="2121326at2759"/>
<dbReference type="InterPro" id="IPR013766">
    <property type="entry name" value="Thioredoxin_domain"/>
</dbReference>
<reference evidence="3 4" key="1">
    <citation type="journal article" date="2015" name="Fungal Genet. Biol.">
        <title>Evolution of novel wood decay mechanisms in Agaricales revealed by the genome sequences of Fistulina hepatica and Cylindrobasidium torrendii.</title>
        <authorList>
            <person name="Floudas D."/>
            <person name="Held B.W."/>
            <person name="Riley R."/>
            <person name="Nagy L.G."/>
            <person name="Koehler G."/>
            <person name="Ransdell A.S."/>
            <person name="Younus H."/>
            <person name="Chow J."/>
            <person name="Chiniquy J."/>
            <person name="Lipzen A."/>
            <person name="Tritt A."/>
            <person name="Sun H."/>
            <person name="Haridas S."/>
            <person name="LaButti K."/>
            <person name="Ohm R.A."/>
            <person name="Kues U."/>
            <person name="Blanchette R.A."/>
            <person name="Grigoriev I.V."/>
            <person name="Minto R.E."/>
            <person name="Hibbett D.S."/>
        </authorList>
    </citation>
    <scope>NUCLEOTIDE SEQUENCE [LARGE SCALE GENOMIC DNA]</scope>
    <source>
        <strain evidence="3 4">FP15055 ss-10</strain>
    </source>
</reference>
<dbReference type="CDD" id="cd02947">
    <property type="entry name" value="TRX_family"/>
    <property type="match status" value="1"/>
</dbReference>
<dbReference type="PROSITE" id="PS51352">
    <property type="entry name" value="THIOREDOXIN_2"/>
    <property type="match status" value="1"/>
</dbReference>
<dbReference type="AlphaFoldDB" id="A0A0D7BGV9"/>
<name>A0A0D7BGV9_9AGAR</name>
<proteinExistence type="predicted"/>
<organism evidence="3 4">
    <name type="scientific">Cylindrobasidium torrendii FP15055 ss-10</name>
    <dbReference type="NCBI Taxonomy" id="1314674"/>
    <lineage>
        <taxon>Eukaryota</taxon>
        <taxon>Fungi</taxon>
        <taxon>Dikarya</taxon>
        <taxon>Basidiomycota</taxon>
        <taxon>Agaricomycotina</taxon>
        <taxon>Agaricomycetes</taxon>
        <taxon>Agaricomycetidae</taxon>
        <taxon>Agaricales</taxon>
        <taxon>Marasmiineae</taxon>
        <taxon>Physalacriaceae</taxon>
        <taxon>Cylindrobasidium</taxon>
    </lineage>
</organism>
<evidence type="ECO:0000313" key="4">
    <source>
        <dbReference type="Proteomes" id="UP000054007"/>
    </source>
</evidence>
<protein>
    <submittedName>
        <fullName evidence="3">Thioredoxin-like protein</fullName>
    </submittedName>
</protein>
<accession>A0A0D7BGV9</accession>
<evidence type="ECO:0000259" key="2">
    <source>
        <dbReference type="PROSITE" id="PS51352"/>
    </source>
</evidence>
<evidence type="ECO:0000313" key="3">
    <source>
        <dbReference type="EMBL" id="KIY69314.1"/>
    </source>
</evidence>
<dbReference type="PANTHER" id="PTHR46115">
    <property type="entry name" value="THIOREDOXIN-LIKE PROTEIN 1"/>
    <property type="match status" value="1"/>
</dbReference>